<accession>A0A4S2F8V5</accession>
<dbReference type="AlphaFoldDB" id="A0A4S2F8V5"/>
<dbReference type="Gene3D" id="3.40.1090.10">
    <property type="entry name" value="Cytosolic phospholipase A2 catalytic domain"/>
    <property type="match status" value="1"/>
</dbReference>
<proteinExistence type="predicted"/>
<dbReference type="Proteomes" id="UP000310032">
    <property type="component" value="Unassembled WGS sequence"/>
</dbReference>
<evidence type="ECO:0000259" key="3">
    <source>
        <dbReference type="PROSITE" id="PS51635"/>
    </source>
</evidence>
<dbReference type="InterPro" id="IPR047156">
    <property type="entry name" value="Teg/CotR/CapV-like"/>
</dbReference>
<evidence type="ECO:0000313" key="5">
    <source>
        <dbReference type="Proteomes" id="UP000310032"/>
    </source>
</evidence>
<feature type="short sequence motif" description="GXGXXG" evidence="2">
    <location>
        <begin position="13"/>
        <end position="18"/>
    </location>
</feature>
<dbReference type="PANTHER" id="PTHR24138:SF10">
    <property type="entry name" value="PHOSPHOLIPASE A2"/>
    <property type="match status" value="1"/>
</dbReference>
<comment type="caution">
    <text evidence="4">The sequence shown here is derived from an EMBL/GenBank/DDBJ whole genome shotgun (WGS) entry which is preliminary data.</text>
</comment>
<dbReference type="PROSITE" id="PS51635">
    <property type="entry name" value="PNPLA"/>
    <property type="match status" value="1"/>
</dbReference>
<keyword evidence="2" id="KW-0378">Hydrolase</keyword>
<feature type="active site" description="Proton acceptor" evidence="2">
    <location>
        <position position="167"/>
    </location>
</feature>
<feature type="domain" description="PNPLA" evidence="3">
    <location>
        <begin position="9"/>
        <end position="180"/>
    </location>
</feature>
<evidence type="ECO:0000313" key="4">
    <source>
        <dbReference type="EMBL" id="TGY63874.1"/>
    </source>
</evidence>
<name>A0A4S2F8V5_PARDI</name>
<organism evidence="4 5">
    <name type="scientific">Parabacteroides distasonis</name>
    <dbReference type="NCBI Taxonomy" id="823"/>
    <lineage>
        <taxon>Bacteria</taxon>
        <taxon>Pseudomonadati</taxon>
        <taxon>Bacteroidota</taxon>
        <taxon>Bacteroidia</taxon>
        <taxon>Bacteroidales</taxon>
        <taxon>Tannerellaceae</taxon>
        <taxon>Parabacteroides</taxon>
    </lineage>
</organism>
<feature type="short sequence motif" description="DGA/G" evidence="2">
    <location>
        <begin position="167"/>
        <end position="169"/>
    </location>
</feature>
<dbReference type="InterPro" id="IPR016035">
    <property type="entry name" value="Acyl_Trfase/lysoPLipase"/>
</dbReference>
<keyword evidence="2" id="KW-0442">Lipid degradation</keyword>
<dbReference type="EMBL" id="SRYM01000001">
    <property type="protein sequence ID" value="TGY63874.1"/>
    <property type="molecule type" value="Genomic_DNA"/>
</dbReference>
<dbReference type="CDD" id="cd07199">
    <property type="entry name" value="Pat17_PNPLA8_PNPLA9_like"/>
    <property type="match status" value="1"/>
</dbReference>
<feature type="short sequence motif" description="GXSXG" evidence="2">
    <location>
        <begin position="45"/>
        <end position="49"/>
    </location>
</feature>
<dbReference type="SUPFAM" id="SSF52151">
    <property type="entry name" value="FabD/lysophospholipase-like"/>
    <property type="match status" value="1"/>
</dbReference>
<dbReference type="InterPro" id="IPR002641">
    <property type="entry name" value="PNPLA_dom"/>
</dbReference>
<dbReference type="GO" id="GO:0016787">
    <property type="term" value="F:hydrolase activity"/>
    <property type="evidence" value="ECO:0007669"/>
    <property type="project" value="UniProtKB-UniRule"/>
</dbReference>
<dbReference type="GO" id="GO:0016042">
    <property type="term" value="P:lipid catabolic process"/>
    <property type="evidence" value="ECO:0007669"/>
    <property type="project" value="UniProtKB-UniRule"/>
</dbReference>
<feature type="active site" description="Nucleophile" evidence="2">
    <location>
        <position position="47"/>
    </location>
</feature>
<evidence type="ECO:0000256" key="1">
    <source>
        <dbReference type="ARBA" id="ARBA00023098"/>
    </source>
</evidence>
<dbReference type="RefSeq" id="WP_135958578.1">
    <property type="nucleotide sequence ID" value="NZ_SRYM01000001.1"/>
</dbReference>
<dbReference type="Pfam" id="PF01734">
    <property type="entry name" value="Patatin"/>
    <property type="match status" value="1"/>
</dbReference>
<protein>
    <recommendedName>
        <fullName evidence="3">PNPLA domain-containing protein</fullName>
    </recommendedName>
</protein>
<evidence type="ECO:0000256" key="2">
    <source>
        <dbReference type="PROSITE-ProRule" id="PRU01161"/>
    </source>
</evidence>
<dbReference type="PANTHER" id="PTHR24138">
    <property type="entry name" value="INTRACELLLAR PHOSPHOLIPASE A FAMILY"/>
    <property type="match status" value="1"/>
</dbReference>
<gene>
    <name evidence="4" type="ORF">E5342_00550</name>
</gene>
<sequence>MFQNTFNILALSGGGIKGIFQAAFLKLLEERYEFPLYDVFDLVAGTSTGSIVGAALACGIRMEKVVDLYKKDGNAIFRGKHLKYIRHSWYSSENLQKKLSLTFGDTCLNEAKTKLLIPSTSLENYKHNIFTQDSNTSMVDALMSSAAAPFYFDAYRASSNVDHYFLDGGLWANNPTLLSVLYCVNELDIPVDRIRVLSLGTQCIPPGEQARQYNSLRTFNPSKIKNVISAMFNSSESFSKEYSEDLIHSKNIIHINPSDSVRSEIELDEVSKAIDELPGIADTVFKEKISVVLDLLGYEGRCACSLKRKDFIKEEAILRSGLADFVPTRKNYRESDKDSSIESYLFKATSSIRIMSVSLSNAILYHDLERVLESLLKKNKELELKISLLNPDNPSLIKVMAPILDLPEETLRSNIRKSAESLFRLCKNNKKIQIYLHNTIPFGTVIAVDEKKATGSIILETKPYKTAITTSFSCKLLNSENSVLFKNIMAGCHNIEKESKKMNKKILSKWKG</sequence>
<keyword evidence="1 2" id="KW-0443">Lipid metabolism</keyword>
<reference evidence="4 5" key="1">
    <citation type="submission" date="2019-04" db="EMBL/GenBank/DDBJ databases">
        <title>Microbes associate with the intestines of laboratory mice.</title>
        <authorList>
            <person name="Navarre W."/>
            <person name="Wong E."/>
            <person name="Huang K."/>
            <person name="Tropini C."/>
            <person name="Ng K."/>
            <person name="Yu B."/>
        </authorList>
    </citation>
    <scope>NUCLEOTIDE SEQUENCE [LARGE SCALE GENOMIC DNA]</scope>
    <source>
        <strain evidence="4 5">NM39_I3</strain>
    </source>
</reference>